<name>A0A0R2CII0_9LACO</name>
<dbReference type="Proteomes" id="UP000051131">
    <property type="component" value="Unassembled WGS sequence"/>
</dbReference>
<accession>A0A0R2CII0</accession>
<evidence type="ECO:0000313" key="3">
    <source>
        <dbReference type="Proteomes" id="UP000051131"/>
    </source>
</evidence>
<keyword evidence="1" id="KW-0812">Transmembrane</keyword>
<dbReference type="RefSeq" id="WP_235807228.1">
    <property type="nucleotide sequence ID" value="NZ_AYZE01000010.1"/>
</dbReference>
<keyword evidence="1" id="KW-1133">Transmembrane helix</keyword>
<comment type="caution">
    <text evidence="2">The sequence shown here is derived from an EMBL/GenBank/DDBJ whole genome shotgun (WGS) entry which is preliminary data.</text>
</comment>
<dbReference type="EMBL" id="AYZE01000010">
    <property type="protein sequence ID" value="KRM91471.1"/>
    <property type="molecule type" value="Genomic_DNA"/>
</dbReference>
<dbReference type="PATRIC" id="fig|1423729.3.peg.439"/>
<dbReference type="AlphaFoldDB" id="A0A0R2CII0"/>
<feature type="transmembrane region" description="Helical" evidence="1">
    <location>
        <begin position="29"/>
        <end position="50"/>
    </location>
</feature>
<reference evidence="2 3" key="1">
    <citation type="journal article" date="2015" name="Genome Announc.">
        <title>Expanding the biotechnology potential of lactobacilli through comparative genomics of 213 strains and associated genera.</title>
        <authorList>
            <person name="Sun Z."/>
            <person name="Harris H.M."/>
            <person name="McCann A."/>
            <person name="Guo C."/>
            <person name="Argimon S."/>
            <person name="Zhang W."/>
            <person name="Yang X."/>
            <person name="Jeffery I.B."/>
            <person name="Cooney J.C."/>
            <person name="Kagawa T.F."/>
            <person name="Liu W."/>
            <person name="Song Y."/>
            <person name="Salvetti E."/>
            <person name="Wrobel A."/>
            <person name="Rasinkangas P."/>
            <person name="Parkhill J."/>
            <person name="Rea M.C."/>
            <person name="O'Sullivan O."/>
            <person name="Ritari J."/>
            <person name="Douillard F.P."/>
            <person name="Paul Ross R."/>
            <person name="Yang R."/>
            <person name="Briner A.E."/>
            <person name="Felis G.E."/>
            <person name="de Vos W.M."/>
            <person name="Barrangou R."/>
            <person name="Klaenhammer T.R."/>
            <person name="Caufield P.W."/>
            <person name="Cui Y."/>
            <person name="Zhang H."/>
            <person name="O'Toole P.W."/>
        </authorList>
    </citation>
    <scope>NUCLEOTIDE SEQUENCE [LARGE SCALE GENOMIC DNA]</scope>
    <source>
        <strain evidence="2 3">DSM 21116</strain>
    </source>
</reference>
<evidence type="ECO:0000256" key="1">
    <source>
        <dbReference type="SAM" id="Phobius"/>
    </source>
</evidence>
<proteinExistence type="predicted"/>
<keyword evidence="1" id="KW-0472">Membrane</keyword>
<protein>
    <submittedName>
        <fullName evidence="2">Uncharacterized protein</fullName>
    </submittedName>
</protein>
<gene>
    <name evidence="2" type="ORF">FC80_GL000437</name>
</gene>
<keyword evidence="3" id="KW-1185">Reference proteome</keyword>
<dbReference type="STRING" id="1423729.FC80_GL000437"/>
<sequence length="58" mass="6218">MKKVGIGLLIGMILTKALNVSTVYVGYTIATLLFAGMTFCIGGYISMIAFKDDSSHNK</sequence>
<evidence type="ECO:0000313" key="2">
    <source>
        <dbReference type="EMBL" id="KRM91471.1"/>
    </source>
</evidence>
<organism evidence="2 3">
    <name type="scientific">Liquorilactobacillus cacaonum DSM 21116</name>
    <dbReference type="NCBI Taxonomy" id="1423729"/>
    <lineage>
        <taxon>Bacteria</taxon>
        <taxon>Bacillati</taxon>
        <taxon>Bacillota</taxon>
        <taxon>Bacilli</taxon>
        <taxon>Lactobacillales</taxon>
        <taxon>Lactobacillaceae</taxon>
        <taxon>Liquorilactobacillus</taxon>
    </lineage>
</organism>